<reference evidence="2 3" key="1">
    <citation type="submission" date="2014-04" db="EMBL/GenBank/DDBJ databases">
        <authorList>
            <consortium name="DOE Joint Genome Institute"/>
            <person name="Kuo A."/>
            <person name="Kohler A."/>
            <person name="Jargeat P."/>
            <person name="Nagy L.G."/>
            <person name="Floudas D."/>
            <person name="Copeland A."/>
            <person name="Barry K.W."/>
            <person name="Cichocki N."/>
            <person name="Veneault-Fourrey C."/>
            <person name="LaButti K."/>
            <person name="Lindquist E.A."/>
            <person name="Lipzen A."/>
            <person name="Lundell T."/>
            <person name="Morin E."/>
            <person name="Murat C."/>
            <person name="Sun H."/>
            <person name="Tunlid A."/>
            <person name="Henrissat B."/>
            <person name="Grigoriev I.V."/>
            <person name="Hibbett D.S."/>
            <person name="Martin F."/>
            <person name="Nordberg H.P."/>
            <person name="Cantor M.N."/>
            <person name="Hua S.X."/>
        </authorList>
    </citation>
    <scope>NUCLEOTIDE SEQUENCE [LARGE SCALE GENOMIC DNA]</scope>
    <source>
        <strain evidence="2 3">Ve08.2h10</strain>
    </source>
</reference>
<feature type="compositionally biased region" description="Basic and acidic residues" evidence="1">
    <location>
        <begin position="33"/>
        <end position="46"/>
    </location>
</feature>
<gene>
    <name evidence="2" type="ORF">PAXRUDRAFT_113962</name>
</gene>
<accession>A0A0D0CMU0</accession>
<feature type="non-terminal residue" evidence="2">
    <location>
        <position position="1"/>
    </location>
</feature>
<feature type="compositionally biased region" description="Basic and acidic residues" evidence="1">
    <location>
        <begin position="79"/>
        <end position="88"/>
    </location>
</feature>
<name>A0A0D0CMU0_9AGAM</name>
<organism evidence="2 3">
    <name type="scientific">Paxillus rubicundulus Ve08.2h10</name>
    <dbReference type="NCBI Taxonomy" id="930991"/>
    <lineage>
        <taxon>Eukaryota</taxon>
        <taxon>Fungi</taxon>
        <taxon>Dikarya</taxon>
        <taxon>Basidiomycota</taxon>
        <taxon>Agaricomycotina</taxon>
        <taxon>Agaricomycetes</taxon>
        <taxon>Agaricomycetidae</taxon>
        <taxon>Boletales</taxon>
        <taxon>Paxilineae</taxon>
        <taxon>Paxillaceae</taxon>
        <taxon>Paxillus</taxon>
    </lineage>
</organism>
<dbReference type="InParanoid" id="A0A0D0CMU0"/>
<dbReference type="AlphaFoldDB" id="A0A0D0CMU0"/>
<evidence type="ECO:0000256" key="1">
    <source>
        <dbReference type="SAM" id="MobiDB-lite"/>
    </source>
</evidence>
<evidence type="ECO:0000313" key="3">
    <source>
        <dbReference type="Proteomes" id="UP000054538"/>
    </source>
</evidence>
<proteinExistence type="predicted"/>
<dbReference type="EMBL" id="KN827383">
    <property type="protein sequence ID" value="KIK76628.1"/>
    <property type="molecule type" value="Genomic_DNA"/>
</dbReference>
<protein>
    <submittedName>
        <fullName evidence="2">Unplaced genomic scaffold scaffold_2561, whole genome shotgun sequence</fullName>
    </submittedName>
</protein>
<feature type="compositionally biased region" description="Polar residues" evidence="1">
    <location>
        <begin position="7"/>
        <end position="16"/>
    </location>
</feature>
<keyword evidence="3" id="KW-1185">Reference proteome</keyword>
<dbReference type="HOGENOM" id="CLU_125777_1_1_1"/>
<sequence>ANHEAADTSNPNTMCTGTMKPAGTSYGLPNGSKEVEGGKGERDERASGSAAPSLDNNSGDEVCHIVPLEGEKTGQQLSRHPDETTTHL</sequence>
<evidence type="ECO:0000313" key="2">
    <source>
        <dbReference type="EMBL" id="KIK76628.1"/>
    </source>
</evidence>
<feature type="non-terminal residue" evidence="2">
    <location>
        <position position="88"/>
    </location>
</feature>
<dbReference type="Proteomes" id="UP000054538">
    <property type="component" value="Unassembled WGS sequence"/>
</dbReference>
<feature type="region of interest" description="Disordered" evidence="1">
    <location>
        <begin position="1"/>
        <end position="88"/>
    </location>
</feature>
<reference evidence="3" key="2">
    <citation type="submission" date="2015-01" db="EMBL/GenBank/DDBJ databases">
        <title>Evolutionary Origins and Diversification of the Mycorrhizal Mutualists.</title>
        <authorList>
            <consortium name="DOE Joint Genome Institute"/>
            <consortium name="Mycorrhizal Genomics Consortium"/>
            <person name="Kohler A."/>
            <person name="Kuo A."/>
            <person name="Nagy L.G."/>
            <person name="Floudas D."/>
            <person name="Copeland A."/>
            <person name="Barry K.W."/>
            <person name="Cichocki N."/>
            <person name="Veneault-Fourrey C."/>
            <person name="LaButti K."/>
            <person name="Lindquist E.A."/>
            <person name="Lipzen A."/>
            <person name="Lundell T."/>
            <person name="Morin E."/>
            <person name="Murat C."/>
            <person name="Riley R."/>
            <person name="Ohm R."/>
            <person name="Sun H."/>
            <person name="Tunlid A."/>
            <person name="Henrissat B."/>
            <person name="Grigoriev I.V."/>
            <person name="Hibbett D.S."/>
            <person name="Martin F."/>
        </authorList>
    </citation>
    <scope>NUCLEOTIDE SEQUENCE [LARGE SCALE GENOMIC DNA]</scope>
    <source>
        <strain evidence="3">Ve08.2h10</strain>
    </source>
</reference>